<accession>A0ABX8V281</accession>
<protein>
    <recommendedName>
        <fullName evidence="3">AP2-like integrase N-terminal domain-containing protein</fullName>
    </recommendedName>
</protein>
<sequence length="89" mass="10522">MAVYQRINKDSTKVWRAVIRIKGYPTVCDHFERKQEALDWSYETTRQIKLGKYNFGKQNHKKTVADLIDSYTQDGALHHHKSAKDTKRQ</sequence>
<gene>
    <name evidence="1" type="ORF">RHABOEDO_000798</name>
</gene>
<evidence type="ECO:0008006" key="3">
    <source>
        <dbReference type="Google" id="ProtNLM"/>
    </source>
</evidence>
<dbReference type="Proteomes" id="UP000826014">
    <property type="component" value="Chromosome"/>
</dbReference>
<name>A0ABX8V281_9BACT</name>
<proteinExistence type="predicted"/>
<organism evidence="1 2">
    <name type="scientific">Candidatus Rhabdochlamydia oedothoracis</name>
    <dbReference type="NCBI Taxonomy" id="2720720"/>
    <lineage>
        <taxon>Bacteria</taxon>
        <taxon>Pseudomonadati</taxon>
        <taxon>Chlamydiota</taxon>
        <taxon>Chlamydiia</taxon>
        <taxon>Parachlamydiales</taxon>
        <taxon>Candidatus Rhabdochlamydiaceae</taxon>
        <taxon>Candidatus Rhabdochlamydia</taxon>
    </lineage>
</organism>
<evidence type="ECO:0000313" key="2">
    <source>
        <dbReference type="Proteomes" id="UP000826014"/>
    </source>
</evidence>
<dbReference type="RefSeq" id="WP_215216584.1">
    <property type="nucleotide sequence ID" value="NZ_CP075587.1"/>
</dbReference>
<keyword evidence="2" id="KW-1185">Reference proteome</keyword>
<evidence type="ECO:0000313" key="1">
    <source>
        <dbReference type="EMBL" id="QYF48607.1"/>
    </source>
</evidence>
<reference evidence="1 2" key="1">
    <citation type="journal article" date="2022" name="bioRxiv">
        <title>Ecology and evolution of chlamydial symbionts of arthropods.</title>
        <authorList>
            <person name="Halter T."/>
            <person name="Koestlbacher S."/>
            <person name="Collingro A."/>
            <person name="Sixt B.S."/>
            <person name="Toenshoff E.R."/>
            <person name="Hendrickx F."/>
            <person name="Kostanjsek R."/>
            <person name="Horn M."/>
        </authorList>
    </citation>
    <scope>NUCLEOTIDE SEQUENCE [LARGE SCALE GENOMIC DNA]</scope>
    <source>
        <strain evidence="1">W744xW776</strain>
    </source>
</reference>
<dbReference type="EMBL" id="CP075587">
    <property type="protein sequence ID" value="QYF48607.1"/>
    <property type="molecule type" value="Genomic_DNA"/>
</dbReference>